<dbReference type="EMBL" id="MGIL01000005">
    <property type="protein sequence ID" value="OGM88759.1"/>
    <property type="molecule type" value="Genomic_DNA"/>
</dbReference>
<name>A0A1F8DL76_9BACT</name>
<protein>
    <submittedName>
        <fullName evidence="2">Uncharacterized protein</fullName>
    </submittedName>
</protein>
<accession>A0A1F8DL76</accession>
<evidence type="ECO:0000313" key="3">
    <source>
        <dbReference type="Proteomes" id="UP000177596"/>
    </source>
</evidence>
<sequence>MLKTKKFQKGVTIVELIVYIGLLSIFMLVLVDVFVTILNSKLDTESTSTLNQDARYIYSRLAYDIANADSASVLNPNSLNLVSSGVSYNYVLDGSGNLLLNDVTINSLDTKVDSISFSKIGNTVKISYTIESLITLPSGNQTRTIETTVGLRP</sequence>
<keyword evidence="1" id="KW-0812">Transmembrane</keyword>
<gene>
    <name evidence="2" type="ORF">A2573_01110</name>
</gene>
<feature type="transmembrane region" description="Helical" evidence="1">
    <location>
        <begin position="12"/>
        <end position="38"/>
    </location>
</feature>
<keyword evidence="1" id="KW-0472">Membrane</keyword>
<proteinExistence type="predicted"/>
<evidence type="ECO:0000256" key="1">
    <source>
        <dbReference type="SAM" id="Phobius"/>
    </source>
</evidence>
<keyword evidence="1" id="KW-1133">Transmembrane helix</keyword>
<dbReference type="Proteomes" id="UP000177596">
    <property type="component" value="Unassembled WGS sequence"/>
</dbReference>
<organism evidence="2 3">
    <name type="scientific">Candidatus Woesebacteria bacterium RIFOXYD1_FULL_43_18</name>
    <dbReference type="NCBI Taxonomy" id="1802551"/>
    <lineage>
        <taxon>Bacteria</taxon>
        <taxon>Candidatus Woeseibacteriota</taxon>
    </lineage>
</organism>
<dbReference type="AlphaFoldDB" id="A0A1F8DL76"/>
<comment type="caution">
    <text evidence="2">The sequence shown here is derived from an EMBL/GenBank/DDBJ whole genome shotgun (WGS) entry which is preliminary data.</text>
</comment>
<evidence type="ECO:0000313" key="2">
    <source>
        <dbReference type="EMBL" id="OGM88759.1"/>
    </source>
</evidence>
<reference evidence="2 3" key="1">
    <citation type="journal article" date="2016" name="Nat. Commun.">
        <title>Thousands of microbial genomes shed light on interconnected biogeochemical processes in an aquifer system.</title>
        <authorList>
            <person name="Anantharaman K."/>
            <person name="Brown C.T."/>
            <person name="Hug L.A."/>
            <person name="Sharon I."/>
            <person name="Castelle C.J."/>
            <person name="Probst A.J."/>
            <person name="Thomas B.C."/>
            <person name="Singh A."/>
            <person name="Wilkins M.J."/>
            <person name="Karaoz U."/>
            <person name="Brodie E.L."/>
            <person name="Williams K.H."/>
            <person name="Hubbard S.S."/>
            <person name="Banfield J.F."/>
        </authorList>
    </citation>
    <scope>NUCLEOTIDE SEQUENCE [LARGE SCALE GENOMIC DNA]</scope>
</reference>